<gene>
    <name evidence="2" type="ORF">JIG36_12150</name>
</gene>
<comment type="caution">
    <text evidence="2">The sequence shown here is derived from an EMBL/GenBank/DDBJ whole genome shotgun (WGS) entry which is preliminary data.</text>
</comment>
<evidence type="ECO:0000256" key="1">
    <source>
        <dbReference type="SAM" id="Phobius"/>
    </source>
</evidence>
<name>A0ABS2A8Z0_9ACTN</name>
<reference evidence="2 3" key="1">
    <citation type="submission" date="2021-01" db="EMBL/GenBank/DDBJ databases">
        <title>Actinoplanes sp. nov. LDG1-06 isolated from lichen.</title>
        <authorList>
            <person name="Saeng-In P."/>
            <person name="Phongsopitanun W."/>
            <person name="Kanchanasin P."/>
            <person name="Yuki M."/>
            <person name="Kudo T."/>
            <person name="Ohkuma M."/>
            <person name="Tanasupawat S."/>
        </authorList>
    </citation>
    <scope>NUCLEOTIDE SEQUENCE [LARGE SCALE GENOMIC DNA]</scope>
    <source>
        <strain evidence="2 3">LDG1-06</strain>
    </source>
</reference>
<organism evidence="2 3">
    <name type="scientific">Paractinoplanes ovalisporus</name>
    <dbReference type="NCBI Taxonomy" id="2810368"/>
    <lineage>
        <taxon>Bacteria</taxon>
        <taxon>Bacillati</taxon>
        <taxon>Actinomycetota</taxon>
        <taxon>Actinomycetes</taxon>
        <taxon>Micromonosporales</taxon>
        <taxon>Micromonosporaceae</taxon>
        <taxon>Paractinoplanes</taxon>
    </lineage>
</organism>
<feature type="transmembrane region" description="Helical" evidence="1">
    <location>
        <begin position="6"/>
        <end position="27"/>
    </location>
</feature>
<dbReference type="Proteomes" id="UP000632138">
    <property type="component" value="Unassembled WGS sequence"/>
</dbReference>
<sequence>MLAPMAIVVVISVICILAGLFGPDLVVKARRRRPVRVETRPVVAGSEPGTLEGVLVAELISGEITATQYRRLVEGLAVRDDDRNPLSVPPDLGSADA</sequence>
<protein>
    <recommendedName>
        <fullName evidence="4">SHOCT domain-containing protein</fullName>
    </recommendedName>
</protein>
<evidence type="ECO:0000313" key="2">
    <source>
        <dbReference type="EMBL" id="MBM2616308.1"/>
    </source>
</evidence>
<dbReference type="RefSeq" id="WP_203376207.1">
    <property type="nucleotide sequence ID" value="NZ_JAENHP010000003.1"/>
</dbReference>
<keyword evidence="3" id="KW-1185">Reference proteome</keyword>
<dbReference type="EMBL" id="JAENHP010000003">
    <property type="protein sequence ID" value="MBM2616308.1"/>
    <property type="molecule type" value="Genomic_DNA"/>
</dbReference>
<keyword evidence="1" id="KW-1133">Transmembrane helix</keyword>
<evidence type="ECO:0000313" key="3">
    <source>
        <dbReference type="Proteomes" id="UP000632138"/>
    </source>
</evidence>
<proteinExistence type="predicted"/>
<keyword evidence="1" id="KW-0812">Transmembrane</keyword>
<keyword evidence="1" id="KW-0472">Membrane</keyword>
<accession>A0ABS2A8Z0</accession>
<evidence type="ECO:0008006" key="4">
    <source>
        <dbReference type="Google" id="ProtNLM"/>
    </source>
</evidence>